<dbReference type="AlphaFoldDB" id="A0A430G3S9"/>
<feature type="domain" description="RNA polymerase sigma factor 70 region 4 type 2" evidence="7">
    <location>
        <begin position="185"/>
        <end position="237"/>
    </location>
</feature>
<dbReference type="GO" id="GO:0016987">
    <property type="term" value="F:sigma factor activity"/>
    <property type="evidence" value="ECO:0007669"/>
    <property type="project" value="UniProtKB-KW"/>
</dbReference>
<feature type="domain" description="RNA polymerase sigma-70 region 2" evidence="6">
    <location>
        <begin position="88"/>
        <end position="155"/>
    </location>
</feature>
<keyword evidence="4" id="KW-0804">Transcription</keyword>
<evidence type="ECO:0000259" key="6">
    <source>
        <dbReference type="Pfam" id="PF04542"/>
    </source>
</evidence>
<dbReference type="SUPFAM" id="SSF88946">
    <property type="entry name" value="Sigma2 domain of RNA polymerase sigma factors"/>
    <property type="match status" value="1"/>
</dbReference>
<evidence type="ECO:0000313" key="9">
    <source>
        <dbReference type="EMBL" id="RSY85552.1"/>
    </source>
</evidence>
<dbReference type="PANTHER" id="PTHR43133:SF63">
    <property type="entry name" value="RNA POLYMERASE SIGMA FACTOR FECI-RELATED"/>
    <property type="match status" value="1"/>
</dbReference>
<dbReference type="InterPro" id="IPR014284">
    <property type="entry name" value="RNA_pol_sigma-70_dom"/>
</dbReference>
<evidence type="ECO:0000313" key="10">
    <source>
        <dbReference type="Proteomes" id="UP000286681"/>
    </source>
</evidence>
<dbReference type="InterPro" id="IPR039425">
    <property type="entry name" value="RNA_pol_sigma-70-like"/>
</dbReference>
<protein>
    <submittedName>
        <fullName evidence="9">RNA polymerase sigma factor</fullName>
    </submittedName>
</protein>
<dbReference type="Proteomes" id="UP000287746">
    <property type="component" value="Unassembled WGS sequence"/>
</dbReference>
<dbReference type="InterPro" id="IPR007627">
    <property type="entry name" value="RNA_pol_sigma70_r2"/>
</dbReference>
<evidence type="ECO:0000256" key="2">
    <source>
        <dbReference type="ARBA" id="ARBA00023015"/>
    </source>
</evidence>
<evidence type="ECO:0000256" key="3">
    <source>
        <dbReference type="ARBA" id="ARBA00023082"/>
    </source>
</evidence>
<dbReference type="GO" id="GO:0003677">
    <property type="term" value="F:DNA binding"/>
    <property type="evidence" value="ECO:0007669"/>
    <property type="project" value="InterPro"/>
</dbReference>
<evidence type="ECO:0000313" key="8">
    <source>
        <dbReference type="EMBL" id="RSV07130.1"/>
    </source>
</evidence>
<dbReference type="InterPro" id="IPR013324">
    <property type="entry name" value="RNA_pol_sigma_r3/r4-like"/>
</dbReference>
<evidence type="ECO:0000256" key="5">
    <source>
        <dbReference type="SAM" id="MobiDB-lite"/>
    </source>
</evidence>
<dbReference type="InterPro" id="IPR013325">
    <property type="entry name" value="RNA_pol_sigma_r2"/>
</dbReference>
<gene>
    <name evidence="8" type="ORF">CA257_03835</name>
    <name evidence="9" type="ORF">DAH66_10840</name>
</gene>
<dbReference type="Gene3D" id="1.10.10.10">
    <property type="entry name" value="Winged helix-like DNA-binding domain superfamily/Winged helix DNA-binding domain"/>
    <property type="match status" value="1"/>
</dbReference>
<evidence type="ECO:0000256" key="1">
    <source>
        <dbReference type="ARBA" id="ARBA00010641"/>
    </source>
</evidence>
<keyword evidence="3" id="KW-0731">Sigma factor</keyword>
<evidence type="ECO:0000259" key="7">
    <source>
        <dbReference type="Pfam" id="PF08281"/>
    </source>
</evidence>
<feature type="region of interest" description="Disordered" evidence="5">
    <location>
        <begin position="21"/>
        <end position="49"/>
    </location>
</feature>
<keyword evidence="2" id="KW-0805">Transcription regulation</keyword>
<dbReference type="SUPFAM" id="SSF88659">
    <property type="entry name" value="Sigma3 and sigma4 domains of RNA polymerase sigma factors"/>
    <property type="match status" value="1"/>
</dbReference>
<dbReference type="InterPro" id="IPR013249">
    <property type="entry name" value="RNA_pol_sigma70_r4_t2"/>
</dbReference>
<name>A0A430G3S9_9SPHN</name>
<dbReference type="EMBL" id="QQWO01000002">
    <property type="protein sequence ID" value="RSV07130.1"/>
    <property type="molecule type" value="Genomic_DNA"/>
</dbReference>
<dbReference type="EMBL" id="QQYZ01000008">
    <property type="protein sequence ID" value="RSY85552.1"/>
    <property type="molecule type" value="Genomic_DNA"/>
</dbReference>
<accession>A0A430G3S9</accession>
<evidence type="ECO:0000256" key="4">
    <source>
        <dbReference type="ARBA" id="ARBA00023163"/>
    </source>
</evidence>
<dbReference type="Gene3D" id="1.10.1740.10">
    <property type="match status" value="1"/>
</dbReference>
<sequence length="244" mass="26729">MSRPHAAKGVGACLKHVLNTRLSPAPPRKSGAAYGEVSASNPVPSADGGTMLERMRLARELPGGIGESEPLPPEDRVVPTVTGRLETLFREHRPRLLRFLSRRTTNDTAEDLTQQAFVRLAALDQNVVDRLESPEAYLHRTAVNLLKDEAKAAARHAAHLHVCVDDVAIMGPDQIAALEARDMLARLEAAMLRLKPRTREIFLAHRIDGYSYAEIAARTGLGIKAVEKHMSRAIAHIDGHSSLR</sequence>
<dbReference type="Pfam" id="PF04542">
    <property type="entry name" value="Sigma70_r2"/>
    <property type="match status" value="1"/>
</dbReference>
<dbReference type="OrthoDB" id="7620544at2"/>
<evidence type="ECO:0000313" key="11">
    <source>
        <dbReference type="Proteomes" id="UP000287746"/>
    </source>
</evidence>
<proteinExistence type="inferred from homology"/>
<dbReference type="InterPro" id="IPR036388">
    <property type="entry name" value="WH-like_DNA-bd_sf"/>
</dbReference>
<reference evidence="10 11" key="1">
    <citation type="submission" date="2018-07" db="EMBL/GenBank/DDBJ databases">
        <title>Genomic and Epidemiologic Investigation of an Indolent Hospital Outbreak.</title>
        <authorList>
            <person name="Johnson R.C."/>
            <person name="Deming C."/>
            <person name="Conlan S."/>
            <person name="Zellmer C.J."/>
            <person name="Michelin A.V."/>
            <person name="Lee-Lin S."/>
            <person name="Thomas P.J."/>
            <person name="Park M."/>
            <person name="Weingarten R.A."/>
            <person name="Less J."/>
            <person name="Dekker J.P."/>
            <person name="Frank K.M."/>
            <person name="Musser K.A."/>
            <person name="Mcquiston J.R."/>
            <person name="Henderson D.K."/>
            <person name="Lau A.F."/>
            <person name="Palmore T.N."/>
            <person name="Segre J.A."/>
        </authorList>
    </citation>
    <scope>NUCLEOTIDE SEQUENCE [LARGE SCALE GENOMIC DNA]</scope>
    <source>
        <strain evidence="9 11">SK-CDC1_0717</strain>
        <strain evidence="8 10">SK-NIH.Env10_0317</strain>
    </source>
</reference>
<comment type="similarity">
    <text evidence="1">Belongs to the sigma-70 factor family. ECF subfamily.</text>
</comment>
<comment type="caution">
    <text evidence="9">The sequence shown here is derived from an EMBL/GenBank/DDBJ whole genome shotgun (WGS) entry which is preliminary data.</text>
</comment>
<dbReference type="NCBIfam" id="TIGR02937">
    <property type="entry name" value="sigma70-ECF"/>
    <property type="match status" value="1"/>
</dbReference>
<dbReference type="PANTHER" id="PTHR43133">
    <property type="entry name" value="RNA POLYMERASE ECF-TYPE SIGMA FACTO"/>
    <property type="match status" value="1"/>
</dbReference>
<dbReference type="Proteomes" id="UP000286681">
    <property type="component" value="Unassembled WGS sequence"/>
</dbReference>
<dbReference type="Pfam" id="PF08281">
    <property type="entry name" value="Sigma70_r4_2"/>
    <property type="match status" value="1"/>
</dbReference>
<dbReference type="CDD" id="cd06171">
    <property type="entry name" value="Sigma70_r4"/>
    <property type="match status" value="1"/>
</dbReference>
<organism evidence="9 11">
    <name type="scientific">Sphingomonas koreensis</name>
    <dbReference type="NCBI Taxonomy" id="93064"/>
    <lineage>
        <taxon>Bacteria</taxon>
        <taxon>Pseudomonadati</taxon>
        <taxon>Pseudomonadota</taxon>
        <taxon>Alphaproteobacteria</taxon>
        <taxon>Sphingomonadales</taxon>
        <taxon>Sphingomonadaceae</taxon>
        <taxon>Sphingomonas</taxon>
    </lineage>
</organism>
<dbReference type="GO" id="GO:0006352">
    <property type="term" value="P:DNA-templated transcription initiation"/>
    <property type="evidence" value="ECO:0007669"/>
    <property type="project" value="InterPro"/>
</dbReference>